<sequence length="561" mass="61579">MTDYIRRLVSGNKARFKDDEFELDLVYLTPRLIIMGYPASGIESLYRNPRGEVKKFLEGRHGKGFWVWNLCPLRENEYTGKEVFDGRVTRWPWPDHHAPPLAFLPLVAQEIASWLKGEQGRVGVLHCKAGKGRSGTMACSYLLLEAFSDSTSSAQKLVEEVIAATAAESSTHPEVTISPSGDSRSGSVGAENKGKDPTQVLKDILDLHTSKRMRTVEGQEKQKQGVSIPSQRRWLGYYARILHESCPPYFLSYKPGSTTSSLTSNDRVRLTHITLRMHPPSGLKKNLLKAANTILDRGKERGGRVWASLARYDDTMVSTVEGWILGDEKGGEEVFKDKDKMVRSFAKVGCADFGVEEGKGEEKIVTYTLKGLSNKSWENIQEEVKGEENDVVPAVPEGVPPSAATSVADLAIIPPNTNGRVQTNGEGVVLDANREVRVKLYMGQVFMGWLWLIPAFHMSADFDEKTVLKLTRKELDFPLGIGKDIIDVEIGLEWVPSAPMTSPGAPIAEQGTTLMEPPDRKDALSPQGKSNMLASAVQGVAAGDTVGGVRGVVEARQAGDD</sequence>
<dbReference type="GO" id="GO:0046856">
    <property type="term" value="P:phosphatidylinositol dephosphorylation"/>
    <property type="evidence" value="ECO:0007669"/>
    <property type="project" value="TreeGrafter"/>
</dbReference>
<protein>
    <recommendedName>
        <fullName evidence="1">phosphatidylinositol-3,4,5-trisphosphate 3-phosphatase</fullName>
        <ecNumber evidence="1">3.1.3.67</ecNumber>
    </recommendedName>
</protein>
<dbReference type="OrthoDB" id="5632at2759"/>
<dbReference type="GO" id="GO:0043491">
    <property type="term" value="P:phosphatidylinositol 3-kinase/protein kinase B signal transduction"/>
    <property type="evidence" value="ECO:0007669"/>
    <property type="project" value="TreeGrafter"/>
</dbReference>
<reference evidence="6 7" key="1">
    <citation type="journal article" date="2014" name="BMC Genomics">
        <title>Genome and secretome analysis of the hemibiotrophic fungal pathogen, Moniliophthora roreri, which causes frosty pod rot disease of cacao: mechanisms of the biotrophic and necrotrophic phases.</title>
        <authorList>
            <person name="Meinhardt L.W."/>
            <person name="Costa G.G.L."/>
            <person name="Thomazella D.P.T."/>
            <person name="Teixeira P.J.P.L."/>
            <person name="Carazzolle M.F."/>
            <person name="Schuster S.C."/>
            <person name="Carlson J.E."/>
            <person name="Guiltinan M.J."/>
            <person name="Mieczkowski P."/>
            <person name="Farmer A."/>
            <person name="Ramaraj T."/>
            <person name="Crozier J."/>
            <person name="Davis R.E."/>
            <person name="Shao J."/>
            <person name="Melnick R.L."/>
            <person name="Pereira G.A.G."/>
            <person name="Bailey B.A."/>
        </authorList>
    </citation>
    <scope>NUCLEOTIDE SEQUENCE [LARGE SCALE GENOMIC DNA]</scope>
    <source>
        <strain evidence="6 7">MCA 2997</strain>
    </source>
</reference>
<dbReference type="AlphaFoldDB" id="V2WQB6"/>
<dbReference type="EMBL" id="AWSO01001936">
    <property type="protein sequence ID" value="ESK82420.1"/>
    <property type="molecule type" value="Genomic_DNA"/>
</dbReference>
<evidence type="ECO:0000313" key="7">
    <source>
        <dbReference type="Proteomes" id="UP000017559"/>
    </source>
</evidence>
<evidence type="ECO:0000259" key="4">
    <source>
        <dbReference type="PROSITE" id="PS50056"/>
    </source>
</evidence>
<evidence type="ECO:0000256" key="2">
    <source>
        <dbReference type="ARBA" id="ARBA00022801"/>
    </source>
</evidence>
<evidence type="ECO:0000259" key="5">
    <source>
        <dbReference type="PROSITE" id="PS51181"/>
    </source>
</evidence>
<dbReference type="Pfam" id="PF22784">
    <property type="entry name" value="PTP-SAK"/>
    <property type="match status" value="1"/>
</dbReference>
<dbReference type="PANTHER" id="PTHR12305:SF81">
    <property type="entry name" value="PHOSPHATIDYLINOSITOL 3,4,5-TRISPHOSPHATE 3-PHOSPHATASE AND DUAL-SPECIFICITY PROTEIN PHOSPHATASE PTEN"/>
    <property type="match status" value="1"/>
</dbReference>
<dbReference type="InterPro" id="IPR057023">
    <property type="entry name" value="PTP-SAK"/>
</dbReference>
<dbReference type="PROSITE" id="PS51181">
    <property type="entry name" value="PPASE_TENSIN"/>
    <property type="match status" value="1"/>
</dbReference>
<feature type="domain" description="Phosphatase tensin-type" evidence="5">
    <location>
        <begin position="14"/>
        <end position="245"/>
    </location>
</feature>
<dbReference type="InterPro" id="IPR016130">
    <property type="entry name" value="Tyr_Pase_AS"/>
</dbReference>
<feature type="compositionally biased region" description="Polar residues" evidence="3">
    <location>
        <begin position="168"/>
        <end position="186"/>
    </location>
</feature>
<comment type="caution">
    <text evidence="6">The sequence shown here is derived from an EMBL/GenBank/DDBJ whole genome shotgun (WGS) entry which is preliminary data.</text>
</comment>
<dbReference type="EC" id="3.1.3.67" evidence="1"/>
<accession>V2WQB6</accession>
<evidence type="ECO:0000313" key="6">
    <source>
        <dbReference type="EMBL" id="ESK82420.1"/>
    </source>
</evidence>
<feature type="region of interest" description="Disordered" evidence="3">
    <location>
        <begin position="501"/>
        <end position="527"/>
    </location>
</feature>
<dbReference type="SUPFAM" id="SSF52799">
    <property type="entry name" value="(Phosphotyrosine protein) phosphatases II"/>
    <property type="match status" value="1"/>
</dbReference>
<dbReference type="GO" id="GO:0016314">
    <property type="term" value="F:phosphatidylinositol-3,4,5-trisphosphate 3-phosphatase activity"/>
    <property type="evidence" value="ECO:0007669"/>
    <property type="project" value="UniProtKB-EC"/>
</dbReference>
<dbReference type="InterPro" id="IPR029021">
    <property type="entry name" value="Prot-tyrosine_phosphatase-like"/>
</dbReference>
<dbReference type="GO" id="GO:0005634">
    <property type="term" value="C:nucleus"/>
    <property type="evidence" value="ECO:0007669"/>
    <property type="project" value="TreeGrafter"/>
</dbReference>
<dbReference type="GO" id="GO:0004725">
    <property type="term" value="F:protein tyrosine phosphatase activity"/>
    <property type="evidence" value="ECO:0007669"/>
    <property type="project" value="TreeGrafter"/>
</dbReference>
<dbReference type="Proteomes" id="UP000017559">
    <property type="component" value="Unassembled WGS sequence"/>
</dbReference>
<dbReference type="InterPro" id="IPR051281">
    <property type="entry name" value="Dual-spec_lipid-protein_phosph"/>
</dbReference>
<dbReference type="InterPro" id="IPR029023">
    <property type="entry name" value="Tensin_phosphatase"/>
</dbReference>
<dbReference type="STRING" id="1381753.V2WQB6"/>
<proteinExistence type="predicted"/>
<dbReference type="PANTHER" id="PTHR12305">
    <property type="entry name" value="PHOSPHATASE WITH HOMOLOGY TO TENSIN"/>
    <property type="match status" value="1"/>
</dbReference>
<feature type="domain" description="Tyrosine specific protein phosphatases" evidence="4">
    <location>
        <begin position="101"/>
        <end position="161"/>
    </location>
</feature>
<dbReference type="GO" id="GO:0005829">
    <property type="term" value="C:cytosol"/>
    <property type="evidence" value="ECO:0007669"/>
    <property type="project" value="TreeGrafter"/>
</dbReference>
<dbReference type="GO" id="GO:0051896">
    <property type="term" value="P:regulation of phosphatidylinositol 3-kinase/protein kinase B signal transduction"/>
    <property type="evidence" value="ECO:0007669"/>
    <property type="project" value="TreeGrafter"/>
</dbReference>
<dbReference type="InterPro" id="IPR000387">
    <property type="entry name" value="Tyr_Pase_dom"/>
</dbReference>
<organism evidence="6 7">
    <name type="scientific">Moniliophthora roreri (strain MCA 2997)</name>
    <name type="common">Cocoa frosty pod rot fungus</name>
    <name type="synonym">Crinipellis roreri</name>
    <dbReference type="NCBI Taxonomy" id="1381753"/>
    <lineage>
        <taxon>Eukaryota</taxon>
        <taxon>Fungi</taxon>
        <taxon>Dikarya</taxon>
        <taxon>Basidiomycota</taxon>
        <taxon>Agaricomycotina</taxon>
        <taxon>Agaricomycetes</taxon>
        <taxon>Agaricomycetidae</taxon>
        <taxon>Agaricales</taxon>
        <taxon>Marasmiineae</taxon>
        <taxon>Marasmiaceae</taxon>
        <taxon>Moniliophthora</taxon>
    </lineage>
</organism>
<name>V2WQB6_MONRO</name>
<dbReference type="HOGENOM" id="CLU_026170_0_0_1"/>
<dbReference type="KEGG" id="mrr:Moror_12155"/>
<keyword evidence="7" id="KW-1185">Reference proteome</keyword>
<dbReference type="PROSITE" id="PS00383">
    <property type="entry name" value="TYR_PHOSPHATASE_1"/>
    <property type="match status" value="1"/>
</dbReference>
<evidence type="ECO:0000256" key="3">
    <source>
        <dbReference type="SAM" id="MobiDB-lite"/>
    </source>
</evidence>
<keyword evidence="2" id="KW-0378">Hydrolase</keyword>
<dbReference type="Gene3D" id="3.90.190.10">
    <property type="entry name" value="Protein tyrosine phosphatase superfamily"/>
    <property type="match status" value="1"/>
</dbReference>
<feature type="region of interest" description="Disordered" evidence="3">
    <location>
        <begin position="168"/>
        <end position="198"/>
    </location>
</feature>
<dbReference type="CDD" id="cd14497">
    <property type="entry name" value="PTP_PTEN-like"/>
    <property type="match status" value="1"/>
</dbReference>
<dbReference type="GO" id="GO:0048870">
    <property type="term" value="P:cell motility"/>
    <property type="evidence" value="ECO:0007669"/>
    <property type="project" value="TreeGrafter"/>
</dbReference>
<dbReference type="PROSITE" id="PS50056">
    <property type="entry name" value="TYR_PHOSPHATASE_2"/>
    <property type="match status" value="1"/>
</dbReference>
<dbReference type="GO" id="GO:0005886">
    <property type="term" value="C:plasma membrane"/>
    <property type="evidence" value="ECO:0007669"/>
    <property type="project" value="TreeGrafter"/>
</dbReference>
<evidence type="ECO:0000256" key="1">
    <source>
        <dbReference type="ARBA" id="ARBA00013015"/>
    </source>
</evidence>
<gene>
    <name evidence="6" type="ORF">Moror_12155</name>
</gene>
<dbReference type="GO" id="GO:0042995">
    <property type="term" value="C:cell projection"/>
    <property type="evidence" value="ECO:0007669"/>
    <property type="project" value="TreeGrafter"/>
</dbReference>